<keyword evidence="2" id="KW-1185">Reference proteome</keyword>
<reference evidence="1 2" key="1">
    <citation type="submission" date="2018-07" db="EMBL/GenBank/DDBJ databases">
        <title>Streptomyces species from bats.</title>
        <authorList>
            <person name="Dunlap C."/>
        </authorList>
    </citation>
    <scope>NUCLEOTIDE SEQUENCE [LARGE SCALE GENOMIC DNA]</scope>
    <source>
        <strain evidence="1 2">AC230</strain>
    </source>
</reference>
<accession>A0A370B3Y3</accession>
<comment type="caution">
    <text evidence="1">The sequence shown here is derived from an EMBL/GenBank/DDBJ whole genome shotgun (WGS) entry which is preliminary data.</text>
</comment>
<gene>
    <name evidence="1" type="ORF">DVH02_25490</name>
</gene>
<dbReference type="Proteomes" id="UP000253741">
    <property type="component" value="Unassembled WGS sequence"/>
</dbReference>
<dbReference type="EMBL" id="QQNA01000225">
    <property type="protein sequence ID" value="RDG35382.1"/>
    <property type="molecule type" value="Genomic_DNA"/>
</dbReference>
<name>A0A370B3Y3_9ACTN</name>
<dbReference type="AlphaFoldDB" id="A0A370B3Y3"/>
<proteinExistence type="predicted"/>
<organism evidence="1 2">
    <name type="scientific">Streptomyces corynorhini</name>
    <dbReference type="NCBI Taxonomy" id="2282652"/>
    <lineage>
        <taxon>Bacteria</taxon>
        <taxon>Bacillati</taxon>
        <taxon>Actinomycetota</taxon>
        <taxon>Actinomycetes</taxon>
        <taxon>Kitasatosporales</taxon>
        <taxon>Streptomycetaceae</taxon>
        <taxon>Streptomyces</taxon>
    </lineage>
</organism>
<sequence>MDDFSTAPSPGSAVALLLEDFSLEMTGKDVTGLEEARDRLPPGTRINVTFLGNENLALRLGAARAAPSR</sequence>
<feature type="non-terminal residue" evidence="1">
    <location>
        <position position="69"/>
    </location>
</feature>
<evidence type="ECO:0000313" key="1">
    <source>
        <dbReference type="EMBL" id="RDG35382.1"/>
    </source>
</evidence>
<evidence type="ECO:0000313" key="2">
    <source>
        <dbReference type="Proteomes" id="UP000253741"/>
    </source>
</evidence>
<protein>
    <submittedName>
        <fullName evidence="1">Methylenetetrahydrofolate reductase</fullName>
    </submittedName>
</protein>